<sequence length="134" mass="14016">MKAPTTGLLSFPLSFLHGYISSASRILATSLAGAVPTTNNSISPPSPDSLFYSHRLTESHFHVSTDSLTSHLSGGPSSQLAGSYVPAVKASGQLRSCSYFMSNLQAASSAATSHRSDTSNSTDPYSRIEFAGSK</sequence>
<dbReference type="Proteomes" id="UP000784294">
    <property type="component" value="Unassembled WGS sequence"/>
</dbReference>
<dbReference type="AlphaFoldDB" id="A0A448WE95"/>
<evidence type="ECO:0000256" key="1">
    <source>
        <dbReference type="SAM" id="MobiDB-lite"/>
    </source>
</evidence>
<feature type="region of interest" description="Disordered" evidence="1">
    <location>
        <begin position="110"/>
        <end position="134"/>
    </location>
</feature>
<proteinExistence type="predicted"/>
<keyword evidence="3" id="KW-1185">Reference proteome</keyword>
<name>A0A448WE95_9PLAT</name>
<reference evidence="2" key="1">
    <citation type="submission" date="2018-11" db="EMBL/GenBank/DDBJ databases">
        <authorList>
            <consortium name="Pathogen Informatics"/>
        </authorList>
    </citation>
    <scope>NUCLEOTIDE SEQUENCE</scope>
</reference>
<comment type="caution">
    <text evidence="2">The sequence shown here is derived from an EMBL/GenBank/DDBJ whole genome shotgun (WGS) entry which is preliminary data.</text>
</comment>
<dbReference type="EMBL" id="CAAALY010007025">
    <property type="protein sequence ID" value="VEL09706.1"/>
    <property type="molecule type" value="Genomic_DNA"/>
</dbReference>
<evidence type="ECO:0000313" key="3">
    <source>
        <dbReference type="Proteomes" id="UP000784294"/>
    </source>
</evidence>
<organism evidence="2 3">
    <name type="scientific">Protopolystoma xenopodis</name>
    <dbReference type="NCBI Taxonomy" id="117903"/>
    <lineage>
        <taxon>Eukaryota</taxon>
        <taxon>Metazoa</taxon>
        <taxon>Spiralia</taxon>
        <taxon>Lophotrochozoa</taxon>
        <taxon>Platyhelminthes</taxon>
        <taxon>Monogenea</taxon>
        <taxon>Polyopisthocotylea</taxon>
        <taxon>Polystomatidea</taxon>
        <taxon>Polystomatidae</taxon>
        <taxon>Protopolystoma</taxon>
    </lineage>
</organism>
<feature type="compositionally biased region" description="Polar residues" evidence="1">
    <location>
        <begin position="110"/>
        <end position="124"/>
    </location>
</feature>
<accession>A0A448WE95</accession>
<evidence type="ECO:0000313" key="2">
    <source>
        <dbReference type="EMBL" id="VEL09706.1"/>
    </source>
</evidence>
<gene>
    <name evidence="2" type="ORF">PXEA_LOCUS3146</name>
</gene>
<protein>
    <submittedName>
        <fullName evidence="2">Uncharacterized protein</fullName>
    </submittedName>
</protein>